<keyword evidence="2" id="KW-1185">Reference proteome</keyword>
<sequence length="106" mass="11682">MTWNSLAKQNQRPAICPQSQGLSWCTPIQLCEPRKTQPLVRGPASAFGADEVWEHRHAAPHSLALSGARCKPSQTSLMLFMRAWLCALPSQHLPACSRQQLVPAVP</sequence>
<proteinExistence type="predicted"/>
<name>A0A699YND0_HAELA</name>
<dbReference type="Proteomes" id="UP000485058">
    <property type="component" value="Unassembled WGS sequence"/>
</dbReference>
<comment type="caution">
    <text evidence="1">The sequence shown here is derived from an EMBL/GenBank/DDBJ whole genome shotgun (WGS) entry which is preliminary data.</text>
</comment>
<reference evidence="1 2" key="1">
    <citation type="submission" date="2020-02" db="EMBL/GenBank/DDBJ databases">
        <title>Draft genome sequence of Haematococcus lacustris strain NIES-144.</title>
        <authorList>
            <person name="Morimoto D."/>
            <person name="Nakagawa S."/>
            <person name="Yoshida T."/>
            <person name="Sawayama S."/>
        </authorList>
    </citation>
    <scope>NUCLEOTIDE SEQUENCE [LARGE SCALE GENOMIC DNA]</scope>
    <source>
        <strain evidence="1 2">NIES-144</strain>
    </source>
</reference>
<accession>A0A699YND0</accession>
<dbReference type="EMBL" id="BLLF01000106">
    <property type="protein sequence ID" value="GFH07619.1"/>
    <property type="molecule type" value="Genomic_DNA"/>
</dbReference>
<evidence type="ECO:0000313" key="2">
    <source>
        <dbReference type="Proteomes" id="UP000485058"/>
    </source>
</evidence>
<organism evidence="1 2">
    <name type="scientific">Haematococcus lacustris</name>
    <name type="common">Green alga</name>
    <name type="synonym">Haematococcus pluvialis</name>
    <dbReference type="NCBI Taxonomy" id="44745"/>
    <lineage>
        <taxon>Eukaryota</taxon>
        <taxon>Viridiplantae</taxon>
        <taxon>Chlorophyta</taxon>
        <taxon>core chlorophytes</taxon>
        <taxon>Chlorophyceae</taxon>
        <taxon>CS clade</taxon>
        <taxon>Chlamydomonadales</taxon>
        <taxon>Haematococcaceae</taxon>
        <taxon>Haematococcus</taxon>
    </lineage>
</organism>
<gene>
    <name evidence="1" type="ORF">HaLaN_02449</name>
</gene>
<evidence type="ECO:0000313" key="1">
    <source>
        <dbReference type="EMBL" id="GFH07619.1"/>
    </source>
</evidence>
<protein>
    <submittedName>
        <fullName evidence="1">Uncharacterized protein</fullName>
    </submittedName>
</protein>
<dbReference type="AlphaFoldDB" id="A0A699YND0"/>